<reference evidence="1" key="1">
    <citation type="submission" date="2014-09" db="EMBL/GenBank/DDBJ databases">
        <title>Draft genome sequence of an oleaginous Mucoromycotina fungus Mucor ambiguus NBRC6742.</title>
        <authorList>
            <person name="Takeda I."/>
            <person name="Yamane N."/>
            <person name="Morita T."/>
            <person name="Tamano K."/>
            <person name="Machida M."/>
            <person name="Baker S."/>
            <person name="Koike H."/>
        </authorList>
    </citation>
    <scope>NUCLEOTIDE SEQUENCE</scope>
    <source>
        <strain evidence="1">NBRC 6742</strain>
    </source>
</reference>
<name>A0A0C9MZ36_9FUNG</name>
<keyword evidence="2" id="KW-1185">Reference proteome</keyword>
<dbReference type="EMBL" id="DF836454">
    <property type="protein sequence ID" value="GAN07543.1"/>
    <property type="molecule type" value="Genomic_DNA"/>
</dbReference>
<dbReference type="Proteomes" id="UP000053815">
    <property type="component" value="Unassembled WGS sequence"/>
</dbReference>
<evidence type="ECO:0000313" key="1">
    <source>
        <dbReference type="EMBL" id="GAN07543.1"/>
    </source>
</evidence>
<protein>
    <submittedName>
        <fullName evidence="1">Uncharacterized protein</fullName>
    </submittedName>
</protein>
<sequence length="105" mass="11904">MAEFVINMEFDPPTCCILDINVSNGNQVFSNEEKIETNKVAKAPISYPPLLTDMRKLLHGRPNIASLDNMHSHLEVLQLNLSIKPQSMYLKGYLEHAIQSFMSDL</sequence>
<organism evidence="1">
    <name type="scientific">Mucor ambiguus</name>
    <dbReference type="NCBI Taxonomy" id="91626"/>
    <lineage>
        <taxon>Eukaryota</taxon>
        <taxon>Fungi</taxon>
        <taxon>Fungi incertae sedis</taxon>
        <taxon>Mucoromycota</taxon>
        <taxon>Mucoromycotina</taxon>
        <taxon>Mucoromycetes</taxon>
        <taxon>Mucorales</taxon>
        <taxon>Mucorineae</taxon>
        <taxon>Mucoraceae</taxon>
        <taxon>Mucor</taxon>
    </lineage>
</organism>
<proteinExistence type="predicted"/>
<accession>A0A0C9MZ36</accession>
<gene>
    <name evidence="1" type="ORF">MAM1_0165d07042</name>
</gene>
<dbReference type="AlphaFoldDB" id="A0A0C9MZ36"/>
<evidence type="ECO:0000313" key="2">
    <source>
        <dbReference type="Proteomes" id="UP000053815"/>
    </source>
</evidence>